<reference evidence="4" key="2">
    <citation type="journal article" date="2024" name="Antonie Van Leeuwenhoek">
        <title>Roseihalotalea indica gen. nov., sp. nov., a halophilic Bacteroidetes from mesopelagic Southwest Indian Ocean with higher carbohydrate metabolic potential.</title>
        <authorList>
            <person name="Chen B."/>
            <person name="Zhang M."/>
            <person name="Lin D."/>
            <person name="Ye J."/>
            <person name="Tang K."/>
        </authorList>
    </citation>
    <scope>NUCLEOTIDE SEQUENCE</scope>
    <source>
        <strain evidence="4">TK19036</strain>
    </source>
</reference>
<evidence type="ECO:0000313" key="4">
    <source>
        <dbReference type="EMBL" id="WKN34465.1"/>
    </source>
</evidence>
<dbReference type="AlphaFoldDB" id="A0AA49JF03"/>
<feature type="region of interest" description="Disordered" evidence="1">
    <location>
        <begin position="766"/>
        <end position="834"/>
    </location>
</feature>
<keyword evidence="2" id="KW-0732">Signal</keyword>
<dbReference type="Gene3D" id="4.10.1080.10">
    <property type="entry name" value="TSP type-3 repeat"/>
    <property type="match status" value="1"/>
</dbReference>
<dbReference type="Pfam" id="PF17517">
    <property type="entry name" value="IgGFc_binding"/>
    <property type="match status" value="1"/>
</dbReference>
<feature type="signal peptide" evidence="2">
    <location>
        <begin position="1"/>
        <end position="26"/>
    </location>
</feature>
<name>A0AA49JF03_9BACT</name>
<gene>
    <name evidence="4" type="ORF">K4G66_18985</name>
</gene>
<evidence type="ECO:0000256" key="1">
    <source>
        <dbReference type="SAM" id="MobiDB-lite"/>
    </source>
</evidence>
<feature type="chain" id="PRO_5041238947" evidence="2">
    <location>
        <begin position="27"/>
        <end position="938"/>
    </location>
</feature>
<dbReference type="Gene3D" id="2.60.40.3440">
    <property type="match status" value="1"/>
</dbReference>
<reference evidence="4" key="1">
    <citation type="journal article" date="2023" name="Comput. Struct. Biotechnol. J.">
        <title>Discovery of a novel marine Bacteroidetes with a rich repertoire of carbohydrate-active enzymes.</title>
        <authorList>
            <person name="Chen B."/>
            <person name="Liu G."/>
            <person name="Chen Q."/>
            <person name="Wang H."/>
            <person name="Liu L."/>
            <person name="Tang K."/>
        </authorList>
    </citation>
    <scope>NUCLEOTIDE SEQUENCE</scope>
    <source>
        <strain evidence="4">TK19036</strain>
    </source>
</reference>
<protein>
    <submittedName>
        <fullName evidence="4">Ig-like domain-containing protein</fullName>
    </submittedName>
</protein>
<dbReference type="InterPro" id="IPR028974">
    <property type="entry name" value="TSP_type-3_rpt"/>
</dbReference>
<dbReference type="Pfam" id="PF17963">
    <property type="entry name" value="Big_9"/>
    <property type="match status" value="2"/>
</dbReference>
<dbReference type="EMBL" id="CP120682">
    <property type="protein sequence ID" value="WKN34465.1"/>
    <property type="molecule type" value="Genomic_DNA"/>
</dbReference>
<evidence type="ECO:0000259" key="3">
    <source>
        <dbReference type="Pfam" id="PF17517"/>
    </source>
</evidence>
<sequence length="938" mass="101887">MIASTKYKIWYILLLLPWLTGTVAQAQFNTDYWMPPVWESRGGGSATPTELLITTAYPKANYTVMLANGLPVSIGQVKRGVPVTVTLDTIQGMTFVANTVEDSKGLLVRADYPVQVVYRNTSGNNQCLVPLKGQSGLGTEFRAGSQTRIREGSYGANDLHFISVMATQNNTHVTITAPREVVFFGGASTVNITLNKHQTYLVRNATSAGDGADNKTNNLVGSHIESDKPIAVISGGQHLRYVNSGNADAGIDQLVPVHSEYYEIIGNQYILVRGGTESQSGTSTDYALIVGAYDNTKVFINGISTPVATIDAGEVFEYILPGGPEEIGVPYLIETSEKAFVYHVSGLRQHEVGMSAVPSINCTGSNYLEFVRFGGNDNYIHIIAPDAAFATPTSLTINDDPYTTYDESVQTVPGNVGWKTISFSYGTGEPEDIIVKSQEFFHLGVIVGGSQGGTYGYLSGFPRKIDVLDPVNLLPTTRYVVDTLDQGSSISHCLNLQSCNDQYQIKSIISSANTGRVQTLGEAGQSMDTCLRYTARTDFLGNDTIRVNVSNAEGITGTVELVFHVTRPVKKPLANNDTLEVTQNSLVEGNVLNNDQDLQFSNGIGLVSQVQNGSLTLASDGTFTYQPNMNFLGVDSFEYQLCSIDEPSVCVKATVILNVEPPRTSPEARGATFQLDSGETRLENSLISFVTDPVGEGLTFSLLTDVIQGELSLEEDGTFRYIAPEGYGGTDMFTYEVCDRGELANCTEGTVTIDIVFDENLQDTDGDGILDGFEKGDDPENPLDTDQDGVPDYEDTDSDNDGLPDWLEARGEQPPIDTDQDGLPDYRDLDSDNDGIPDSYQSLLTIYEGFTPDGDGINDIWVIEGIENFPDNNVQVFNRWGNRVFQAKGYNNQEVAWGSQITGGFAFGDTQVPSGTYFYLISLNNGKQPISGYVIVNR</sequence>
<dbReference type="InterPro" id="IPR035234">
    <property type="entry name" value="IgGFc-bd_N"/>
</dbReference>
<dbReference type="InterPro" id="IPR026341">
    <property type="entry name" value="T9SS_type_B"/>
</dbReference>
<dbReference type="NCBIfam" id="TIGR04131">
    <property type="entry name" value="Bac_Flav_CTERM"/>
    <property type="match status" value="1"/>
</dbReference>
<organism evidence="4">
    <name type="scientific">Roseihalotalea indica</name>
    <dbReference type="NCBI Taxonomy" id="2867963"/>
    <lineage>
        <taxon>Bacteria</taxon>
        <taxon>Pseudomonadati</taxon>
        <taxon>Bacteroidota</taxon>
        <taxon>Cytophagia</taxon>
        <taxon>Cytophagales</taxon>
        <taxon>Catalimonadaceae</taxon>
        <taxon>Roseihalotalea</taxon>
    </lineage>
</organism>
<feature type="domain" description="IgGFc-binding protein N-terminal" evidence="3">
    <location>
        <begin position="134"/>
        <end position="423"/>
    </location>
</feature>
<proteinExistence type="predicted"/>
<dbReference type="Pfam" id="PF13585">
    <property type="entry name" value="CHU_C"/>
    <property type="match status" value="1"/>
</dbReference>
<dbReference type="GO" id="GO:0005509">
    <property type="term" value="F:calcium ion binding"/>
    <property type="evidence" value="ECO:0007669"/>
    <property type="project" value="InterPro"/>
</dbReference>
<accession>A0AA49JF03</accession>
<dbReference type="SUPFAM" id="SSF103647">
    <property type="entry name" value="TSP type-3 repeat"/>
    <property type="match status" value="1"/>
</dbReference>
<evidence type="ECO:0000256" key="2">
    <source>
        <dbReference type="SAM" id="SignalP"/>
    </source>
</evidence>
<feature type="compositionally biased region" description="Acidic residues" evidence="1">
    <location>
        <begin position="779"/>
        <end position="802"/>
    </location>
</feature>